<accession>A0A022PT34</accession>
<keyword evidence="8" id="KW-1185">Reference proteome</keyword>
<dbReference type="GO" id="GO:0016138">
    <property type="term" value="P:glycoside biosynthetic process"/>
    <property type="evidence" value="ECO:0007669"/>
    <property type="project" value="UniProtKB-ARBA"/>
</dbReference>
<evidence type="ECO:0000313" key="8">
    <source>
        <dbReference type="Proteomes" id="UP000030748"/>
    </source>
</evidence>
<evidence type="ECO:0000259" key="6">
    <source>
        <dbReference type="Pfam" id="PF26168"/>
    </source>
</evidence>
<dbReference type="FunFam" id="3.40.50.2000:FF:000060">
    <property type="entry name" value="Glycosyltransferase"/>
    <property type="match status" value="1"/>
</dbReference>
<evidence type="ECO:0000256" key="2">
    <source>
        <dbReference type="ARBA" id="ARBA00022676"/>
    </source>
</evidence>
<reference evidence="7 8" key="1">
    <citation type="journal article" date="2013" name="Proc. Natl. Acad. Sci. U.S.A.">
        <title>Fine-scale variation in meiotic recombination in Mimulus inferred from population shotgun sequencing.</title>
        <authorList>
            <person name="Hellsten U."/>
            <person name="Wright K.M."/>
            <person name="Jenkins J."/>
            <person name="Shu S."/>
            <person name="Yuan Y."/>
            <person name="Wessler S.R."/>
            <person name="Schmutz J."/>
            <person name="Willis J.H."/>
            <person name="Rokhsar D.S."/>
        </authorList>
    </citation>
    <scope>NUCLEOTIDE SEQUENCE [LARGE SCALE GENOMIC DNA]</scope>
    <source>
        <strain evidence="8">cv. DUN x IM62</strain>
    </source>
</reference>
<dbReference type="AlphaFoldDB" id="A0A022PT34"/>
<evidence type="ECO:0000256" key="1">
    <source>
        <dbReference type="ARBA" id="ARBA00009995"/>
    </source>
</evidence>
<dbReference type="Pfam" id="PF00201">
    <property type="entry name" value="UDPGT"/>
    <property type="match status" value="1"/>
</dbReference>
<dbReference type="Proteomes" id="UP000030748">
    <property type="component" value="Unassembled WGS sequence"/>
</dbReference>
<feature type="domain" description="Glycosyltransferase N-terminal" evidence="6">
    <location>
        <begin position="1"/>
        <end position="231"/>
    </location>
</feature>
<dbReference type="GO" id="GO:0035251">
    <property type="term" value="F:UDP-glucosyltransferase activity"/>
    <property type="evidence" value="ECO:0000318"/>
    <property type="project" value="GO_Central"/>
</dbReference>
<gene>
    <name evidence="7" type="ORF">MIMGU_mgv1a024073mg</name>
</gene>
<dbReference type="CDD" id="cd03784">
    <property type="entry name" value="GT1_Gtf-like"/>
    <property type="match status" value="1"/>
</dbReference>
<evidence type="ECO:0000256" key="4">
    <source>
        <dbReference type="RuleBase" id="RU003718"/>
    </source>
</evidence>
<sequence>MVPLPSQSHLNQLLQLSYLISSGGLPVHFLGSATHNRQAKLRSSHHGLNPNSAAANTIHFHDLPTPPIPTPDPISNSTDKLPTHMAPAVLAYMALREPIAEFLRRLSEKTKRVVLIHDWLVAEAVSDDAVSIPNLETYAFNCMSAVNLFYILWETAGKPFSLAGEPNELVVPSVTEFFPEEIINFIAVKPEHFKKRDGDIFNTTRLIEGRYIEYLGRREIGGVEKQWAIRPTLLLRSRNPAAGELNLRRHKCMEWLDKQAPKSVVYVCFGTSVSLSEEEAKEIALGLEESKQKFLWVLRDADKADIFAGESRKIELPLGFEERVKEDGMVVRDWAPQVEILAHESVGGFMSHCGWNSCFESLVMGVPVAAWPMHSDQPLNAVFLTEVLKVGVVVREWARREEVVEAAVIGKVVERLMASEEIRRTAVELSAAVKKSMEDGGECSREMDSFIAHITR</sequence>
<keyword evidence="3 4" id="KW-0808">Transferase</keyword>
<dbReference type="InterPro" id="IPR002213">
    <property type="entry name" value="UDP_glucos_trans"/>
</dbReference>
<proteinExistence type="inferred from homology"/>
<organism evidence="7 8">
    <name type="scientific">Erythranthe guttata</name>
    <name type="common">Yellow monkey flower</name>
    <name type="synonym">Mimulus guttatus</name>
    <dbReference type="NCBI Taxonomy" id="4155"/>
    <lineage>
        <taxon>Eukaryota</taxon>
        <taxon>Viridiplantae</taxon>
        <taxon>Streptophyta</taxon>
        <taxon>Embryophyta</taxon>
        <taxon>Tracheophyta</taxon>
        <taxon>Spermatophyta</taxon>
        <taxon>Magnoliopsida</taxon>
        <taxon>eudicotyledons</taxon>
        <taxon>Gunneridae</taxon>
        <taxon>Pentapetalae</taxon>
        <taxon>asterids</taxon>
        <taxon>lamiids</taxon>
        <taxon>Lamiales</taxon>
        <taxon>Phrymaceae</taxon>
        <taxon>Erythranthe</taxon>
    </lineage>
</organism>
<keyword evidence="2 4" id="KW-0328">Glycosyltransferase</keyword>
<protein>
    <recommendedName>
        <fullName evidence="5">Glycosyltransferase</fullName>
        <ecNumber evidence="5">2.4.1.-</ecNumber>
    </recommendedName>
</protein>
<dbReference type="PANTHER" id="PTHR48044">
    <property type="entry name" value="GLYCOSYLTRANSFERASE"/>
    <property type="match status" value="1"/>
</dbReference>
<evidence type="ECO:0000313" key="7">
    <source>
        <dbReference type="EMBL" id="EYU18709.1"/>
    </source>
</evidence>
<dbReference type="InterPro" id="IPR035595">
    <property type="entry name" value="UDP_glycos_trans_CS"/>
</dbReference>
<dbReference type="SUPFAM" id="SSF53756">
    <property type="entry name" value="UDP-Glycosyltransferase/glycogen phosphorylase"/>
    <property type="match status" value="1"/>
</dbReference>
<comment type="similarity">
    <text evidence="1 4">Belongs to the UDP-glycosyltransferase family.</text>
</comment>
<name>A0A022PT34_ERYGU</name>
<dbReference type="Gene3D" id="3.40.50.2000">
    <property type="entry name" value="Glycogen Phosphorylase B"/>
    <property type="match status" value="2"/>
</dbReference>
<dbReference type="InterPro" id="IPR058980">
    <property type="entry name" value="Glyco_transf_N"/>
</dbReference>
<evidence type="ECO:0000256" key="5">
    <source>
        <dbReference type="RuleBase" id="RU362057"/>
    </source>
</evidence>
<dbReference type="Pfam" id="PF26168">
    <property type="entry name" value="Glyco_transf_N"/>
    <property type="match status" value="1"/>
</dbReference>
<dbReference type="EC" id="2.4.1.-" evidence="5"/>
<dbReference type="EMBL" id="KI632325">
    <property type="protein sequence ID" value="EYU18709.1"/>
    <property type="molecule type" value="Genomic_DNA"/>
</dbReference>
<dbReference type="PANTHER" id="PTHR48044:SF48">
    <property type="entry name" value="GLYCOSYLTRANSFERASE"/>
    <property type="match status" value="1"/>
</dbReference>
<evidence type="ECO:0000256" key="3">
    <source>
        <dbReference type="ARBA" id="ARBA00022679"/>
    </source>
</evidence>
<dbReference type="PROSITE" id="PS00375">
    <property type="entry name" value="UDPGT"/>
    <property type="match status" value="1"/>
</dbReference>